<name>A0A4P7HP17_9RHOB</name>
<evidence type="ECO:0000313" key="2">
    <source>
        <dbReference type="EMBL" id="TGN49935.1"/>
    </source>
</evidence>
<dbReference type="EMBL" id="CP038439">
    <property type="protein sequence ID" value="QBX35127.1"/>
    <property type="molecule type" value="Genomic_DNA"/>
</dbReference>
<dbReference type="KEGG" id="plia:E4191_10735"/>
<dbReference type="Proteomes" id="UP000297972">
    <property type="component" value="Unassembled WGS sequence"/>
</dbReference>
<evidence type="ECO:0000313" key="1">
    <source>
        <dbReference type="EMBL" id="QBX35127.1"/>
    </source>
</evidence>
<gene>
    <name evidence="1" type="ORF">E4191_10735</name>
    <name evidence="2" type="ORF">E4L95_17825</name>
</gene>
<dbReference type="AlphaFoldDB" id="A0A4P7HP17"/>
<evidence type="ECO:0000313" key="4">
    <source>
        <dbReference type="Proteomes" id="UP000297972"/>
    </source>
</evidence>
<evidence type="ECO:0000313" key="3">
    <source>
        <dbReference type="Proteomes" id="UP000296374"/>
    </source>
</evidence>
<dbReference type="Proteomes" id="UP000296374">
    <property type="component" value="Chromosome"/>
</dbReference>
<reference evidence="1" key="2">
    <citation type="journal article" date="2020" name="Int. J. Syst. Evol. Microbiol.">
        <title>Paracoccus liaowanqingii sp. nov., isolated from Tibetan antelope (Pantholops hodgsonii).</title>
        <authorList>
            <person name="Li J."/>
            <person name="Lu S."/>
            <person name="Jin D."/>
            <person name="Yang J."/>
            <person name="Lai X.H."/>
            <person name="Huang Y."/>
            <person name="Tian Z."/>
            <person name="Dong K."/>
            <person name="Zhang S."/>
            <person name="Lei W."/>
            <person name="Pu J."/>
            <person name="Zhang G."/>
            <person name="Wu X."/>
            <person name="Huang Y."/>
            <person name="Ren Z."/>
            <person name="Wang S."/>
            <person name="Xu J."/>
        </authorList>
    </citation>
    <scope>NUCLEOTIDE SEQUENCE</scope>
    <source>
        <strain evidence="1">2251</strain>
    </source>
</reference>
<keyword evidence="4" id="KW-1185">Reference proteome</keyword>
<dbReference type="RefSeq" id="WP_135313410.1">
    <property type="nucleotide sequence ID" value="NZ_CP038439.1"/>
</dbReference>
<proteinExistence type="predicted"/>
<organism evidence="1 3">
    <name type="scientific">Paracoccus liaowanqingii</name>
    <dbReference type="NCBI Taxonomy" id="2560053"/>
    <lineage>
        <taxon>Bacteria</taxon>
        <taxon>Pseudomonadati</taxon>
        <taxon>Pseudomonadota</taxon>
        <taxon>Alphaproteobacteria</taxon>
        <taxon>Rhodobacterales</taxon>
        <taxon>Paracoccaceae</taxon>
        <taxon>Paracoccus</taxon>
    </lineage>
</organism>
<accession>A0A4Z1CE45</accession>
<dbReference type="EMBL" id="SRPG01000238">
    <property type="protein sequence ID" value="TGN49935.1"/>
    <property type="molecule type" value="Genomic_DNA"/>
</dbReference>
<protein>
    <submittedName>
        <fullName evidence="1">Uncharacterized protein</fullName>
    </submittedName>
</protein>
<reference evidence="3 4" key="1">
    <citation type="submission" date="2019-03" db="EMBL/GenBank/DDBJ databases">
        <authorList>
            <person name="Li J."/>
        </authorList>
    </citation>
    <scope>NUCLEOTIDE SEQUENCE [LARGE SCALE GENOMIC DNA]</scope>
    <source>
        <strain evidence="3">2251</strain>
        <strain evidence="2 4">3058</strain>
    </source>
</reference>
<accession>A0A4P7HP17</accession>
<sequence length="81" mass="8785">MVRSLRIAVVLLSRSEQLLSALGDGWGACSATSPTNIRFALPLQQPYGTPIGRLFAFRVDASFANVPSSRSRRVDLHDAQA</sequence>